<dbReference type="AlphaFoldDB" id="A0A9P6HS14"/>
<dbReference type="Pfam" id="PF00775">
    <property type="entry name" value="Dioxygenase_C"/>
    <property type="match status" value="1"/>
</dbReference>
<dbReference type="GO" id="GO:0008199">
    <property type="term" value="F:ferric iron binding"/>
    <property type="evidence" value="ECO:0007669"/>
    <property type="project" value="InterPro"/>
</dbReference>
<evidence type="ECO:0000256" key="2">
    <source>
        <dbReference type="SAM" id="SignalP"/>
    </source>
</evidence>
<dbReference type="InterPro" id="IPR000627">
    <property type="entry name" value="Intradiol_dOase_C"/>
</dbReference>
<dbReference type="PANTHER" id="PTHR34315">
    <property type="match status" value="1"/>
</dbReference>
<evidence type="ECO:0000313" key="4">
    <source>
        <dbReference type="EMBL" id="KAF9793390.1"/>
    </source>
</evidence>
<evidence type="ECO:0000256" key="1">
    <source>
        <dbReference type="SAM" id="MobiDB-lite"/>
    </source>
</evidence>
<feature type="compositionally biased region" description="Low complexity" evidence="1">
    <location>
        <begin position="330"/>
        <end position="350"/>
    </location>
</feature>
<accession>A0A9P6HS14</accession>
<dbReference type="GO" id="GO:0016702">
    <property type="term" value="F:oxidoreductase activity, acting on single donors with incorporation of molecular oxygen, incorporation of two atoms of oxygen"/>
    <property type="evidence" value="ECO:0007669"/>
    <property type="project" value="InterPro"/>
</dbReference>
<reference evidence="4" key="1">
    <citation type="journal article" date="2020" name="Nat. Commun.">
        <title>Large-scale genome sequencing of mycorrhizal fungi provides insights into the early evolution of symbiotic traits.</title>
        <authorList>
            <person name="Miyauchi S."/>
            <person name="Kiss E."/>
            <person name="Kuo A."/>
            <person name="Drula E."/>
            <person name="Kohler A."/>
            <person name="Sanchez-Garcia M."/>
            <person name="Morin E."/>
            <person name="Andreopoulos B."/>
            <person name="Barry K.W."/>
            <person name="Bonito G."/>
            <person name="Buee M."/>
            <person name="Carver A."/>
            <person name="Chen C."/>
            <person name="Cichocki N."/>
            <person name="Clum A."/>
            <person name="Culley D."/>
            <person name="Crous P.W."/>
            <person name="Fauchery L."/>
            <person name="Girlanda M."/>
            <person name="Hayes R.D."/>
            <person name="Keri Z."/>
            <person name="LaButti K."/>
            <person name="Lipzen A."/>
            <person name="Lombard V."/>
            <person name="Magnuson J."/>
            <person name="Maillard F."/>
            <person name="Murat C."/>
            <person name="Nolan M."/>
            <person name="Ohm R.A."/>
            <person name="Pangilinan J."/>
            <person name="Pereira M.F."/>
            <person name="Perotto S."/>
            <person name="Peter M."/>
            <person name="Pfister S."/>
            <person name="Riley R."/>
            <person name="Sitrit Y."/>
            <person name="Stielow J.B."/>
            <person name="Szollosi G."/>
            <person name="Zifcakova L."/>
            <person name="Stursova M."/>
            <person name="Spatafora J.W."/>
            <person name="Tedersoo L."/>
            <person name="Vaario L.M."/>
            <person name="Yamada A."/>
            <person name="Yan M."/>
            <person name="Wang P."/>
            <person name="Xu J."/>
            <person name="Bruns T."/>
            <person name="Baldrian P."/>
            <person name="Vilgalys R."/>
            <person name="Dunand C."/>
            <person name="Henrissat B."/>
            <person name="Grigoriev I.V."/>
            <person name="Hibbett D."/>
            <person name="Nagy L.G."/>
            <person name="Martin F.M."/>
        </authorList>
    </citation>
    <scope>NUCLEOTIDE SEQUENCE</scope>
    <source>
        <strain evidence="4">UH-Tt-Lm1</strain>
    </source>
</reference>
<dbReference type="Gene3D" id="2.60.130.10">
    <property type="entry name" value="Aromatic compound dioxygenase"/>
    <property type="match status" value="1"/>
</dbReference>
<dbReference type="InterPro" id="IPR015889">
    <property type="entry name" value="Intradiol_dOase_core"/>
</dbReference>
<gene>
    <name evidence="4" type="ORF">BJ322DRAFT_124771</name>
</gene>
<dbReference type="SUPFAM" id="SSF49482">
    <property type="entry name" value="Aromatic compound dioxygenase"/>
    <property type="match status" value="1"/>
</dbReference>
<dbReference type="PANTHER" id="PTHR34315:SF1">
    <property type="entry name" value="INTRADIOL RING-CLEAVAGE DIOXYGENASES DOMAIN-CONTAINING PROTEIN-RELATED"/>
    <property type="match status" value="1"/>
</dbReference>
<sequence length="379" mass="41966">MSTFPLRPPDDSAMRFSLLLSLLSLSVFVTAHSMHQRRIPTLEEIAREEIRARERVVMARDCEQEIGEHLAMRMRKRDGTQKRHPDATGVLYNTVRASSPHYTTIQNTTCLTTPEVVEGPYYVNNEMVRQDVRESQTGVTLVMDFGVMDTSTCTPINNAFVEIWHANATGSYGGYSTSSFNSSETFLRGGWYTDSNGIVELTTVYPGYYTGRTPHVHVMVRTNWTESANGTLVSHSGSLVHIGQTFFNESWNDEVFATSPYTEDTNNRTLNSQDTLISSAFKSGYNAYASLQYFNGNDLSGGLVGYITLGVDTRSTKMITNTNYNGVVGSVSNNGSSNGSSNGTTNGTSNAESQRRGWENTLYLSLLMLAFFGYKAQSV</sequence>
<feature type="domain" description="Intradiol ring-cleavage dioxygenases" evidence="3">
    <location>
        <begin position="118"/>
        <end position="213"/>
    </location>
</feature>
<proteinExistence type="predicted"/>
<dbReference type="Proteomes" id="UP000736335">
    <property type="component" value="Unassembled WGS sequence"/>
</dbReference>
<name>A0A9P6HS14_9AGAM</name>
<keyword evidence="4" id="KW-0560">Oxidoreductase</keyword>
<keyword evidence="2" id="KW-0732">Signal</keyword>
<reference evidence="4" key="2">
    <citation type="submission" date="2020-11" db="EMBL/GenBank/DDBJ databases">
        <authorList>
            <consortium name="DOE Joint Genome Institute"/>
            <person name="Kuo A."/>
            <person name="Miyauchi S."/>
            <person name="Kiss E."/>
            <person name="Drula E."/>
            <person name="Kohler A."/>
            <person name="Sanchez-Garcia M."/>
            <person name="Andreopoulos B."/>
            <person name="Barry K.W."/>
            <person name="Bonito G."/>
            <person name="Buee M."/>
            <person name="Carver A."/>
            <person name="Chen C."/>
            <person name="Cichocki N."/>
            <person name="Clum A."/>
            <person name="Culley D."/>
            <person name="Crous P.W."/>
            <person name="Fauchery L."/>
            <person name="Girlanda M."/>
            <person name="Hayes R."/>
            <person name="Keri Z."/>
            <person name="Labutti K."/>
            <person name="Lipzen A."/>
            <person name="Lombard V."/>
            <person name="Magnuson J."/>
            <person name="Maillard F."/>
            <person name="Morin E."/>
            <person name="Murat C."/>
            <person name="Nolan M."/>
            <person name="Ohm R."/>
            <person name="Pangilinan J."/>
            <person name="Pereira M."/>
            <person name="Perotto S."/>
            <person name="Peter M."/>
            <person name="Riley R."/>
            <person name="Sitrit Y."/>
            <person name="Stielow B."/>
            <person name="Szollosi G."/>
            <person name="Zifcakova L."/>
            <person name="Stursova M."/>
            <person name="Spatafora J.W."/>
            <person name="Tedersoo L."/>
            <person name="Vaario L.-M."/>
            <person name="Yamada A."/>
            <person name="Yan M."/>
            <person name="Wang P."/>
            <person name="Xu J."/>
            <person name="Bruns T."/>
            <person name="Baldrian P."/>
            <person name="Vilgalys R."/>
            <person name="Henrissat B."/>
            <person name="Grigoriev I.V."/>
            <person name="Hibbett D."/>
            <person name="Nagy L.G."/>
            <person name="Martin F.M."/>
        </authorList>
    </citation>
    <scope>NUCLEOTIDE SEQUENCE</scope>
    <source>
        <strain evidence="4">UH-Tt-Lm1</strain>
    </source>
</reference>
<comment type="caution">
    <text evidence="4">The sequence shown here is derived from an EMBL/GenBank/DDBJ whole genome shotgun (WGS) entry which is preliminary data.</text>
</comment>
<evidence type="ECO:0000259" key="3">
    <source>
        <dbReference type="Pfam" id="PF00775"/>
    </source>
</evidence>
<feature type="chain" id="PRO_5040226643" evidence="2">
    <location>
        <begin position="32"/>
        <end position="379"/>
    </location>
</feature>
<evidence type="ECO:0000313" key="5">
    <source>
        <dbReference type="Proteomes" id="UP000736335"/>
    </source>
</evidence>
<feature type="region of interest" description="Disordered" evidence="1">
    <location>
        <begin position="330"/>
        <end position="354"/>
    </location>
</feature>
<feature type="signal peptide" evidence="2">
    <location>
        <begin position="1"/>
        <end position="31"/>
    </location>
</feature>
<dbReference type="OrthoDB" id="121380at2759"/>
<protein>
    <submittedName>
        <fullName evidence="4">Intradiol ring-cleavage dioxygenase</fullName>
    </submittedName>
</protein>
<dbReference type="EMBL" id="WIUZ02000001">
    <property type="protein sequence ID" value="KAF9793390.1"/>
    <property type="molecule type" value="Genomic_DNA"/>
</dbReference>
<organism evidence="4 5">
    <name type="scientific">Thelephora terrestris</name>
    <dbReference type="NCBI Taxonomy" id="56493"/>
    <lineage>
        <taxon>Eukaryota</taxon>
        <taxon>Fungi</taxon>
        <taxon>Dikarya</taxon>
        <taxon>Basidiomycota</taxon>
        <taxon>Agaricomycotina</taxon>
        <taxon>Agaricomycetes</taxon>
        <taxon>Thelephorales</taxon>
        <taxon>Thelephoraceae</taxon>
        <taxon>Thelephora</taxon>
    </lineage>
</organism>
<dbReference type="CDD" id="cd03457">
    <property type="entry name" value="intradiol_dioxygenase_like"/>
    <property type="match status" value="1"/>
</dbReference>
<keyword evidence="5" id="KW-1185">Reference proteome</keyword>
<keyword evidence="4" id="KW-0223">Dioxygenase</keyword>